<evidence type="ECO:0000313" key="1">
    <source>
        <dbReference type="EMBL" id="EUA16074.1"/>
    </source>
</evidence>
<comment type="caution">
    <text evidence="1">The sequence shown here is derived from an EMBL/GenBank/DDBJ whole genome shotgun (WGS) entry which is preliminary data.</text>
</comment>
<protein>
    <submittedName>
        <fullName evidence="1">Uncharacterized protein</fullName>
    </submittedName>
</protein>
<accession>X7Z9L8</accession>
<proteinExistence type="predicted"/>
<sequence length="37" mass="4209">MRLLQVGNIAASWDEHSHRAWITGSRCAARWNAEVTN</sequence>
<organism evidence="1">
    <name type="scientific">Mycobacterium xenopi 4042</name>
    <dbReference type="NCBI Taxonomy" id="1299334"/>
    <lineage>
        <taxon>Bacteria</taxon>
        <taxon>Bacillati</taxon>
        <taxon>Actinomycetota</taxon>
        <taxon>Actinomycetes</taxon>
        <taxon>Mycobacteriales</taxon>
        <taxon>Mycobacteriaceae</taxon>
        <taxon>Mycobacterium</taxon>
    </lineage>
</organism>
<reference evidence="1" key="1">
    <citation type="submission" date="2014-01" db="EMBL/GenBank/DDBJ databases">
        <authorList>
            <person name="Brown-Elliot B."/>
            <person name="Wallace R."/>
            <person name="Lenaerts A."/>
            <person name="Ordway D."/>
            <person name="DeGroote M.A."/>
            <person name="Parker T."/>
            <person name="Sizemore C."/>
            <person name="Tallon L.J."/>
            <person name="Sadzewicz L.K."/>
            <person name="Sengamalay N."/>
            <person name="Fraser C.M."/>
            <person name="Hine E."/>
            <person name="Shefchek K.A."/>
            <person name="Das S.P."/>
            <person name="Tettelin H."/>
        </authorList>
    </citation>
    <scope>NUCLEOTIDE SEQUENCE [LARGE SCALE GENOMIC DNA]</scope>
    <source>
        <strain evidence="1">4042</strain>
    </source>
</reference>
<name>X7Z9L8_MYCXE</name>
<dbReference type="AlphaFoldDB" id="X7Z9L8"/>
<gene>
    <name evidence="1" type="ORF">I553_1049</name>
</gene>
<dbReference type="EMBL" id="JAOB01000080">
    <property type="protein sequence ID" value="EUA16074.1"/>
    <property type="molecule type" value="Genomic_DNA"/>
</dbReference>